<feature type="transmembrane region" description="Helical" evidence="1">
    <location>
        <begin position="44"/>
        <end position="62"/>
    </location>
</feature>
<dbReference type="RefSeq" id="WP_246806408.1">
    <property type="nucleotide sequence ID" value="NZ_JACHBG010000010.1"/>
</dbReference>
<keyword evidence="1" id="KW-0472">Membrane</keyword>
<proteinExistence type="predicted"/>
<protein>
    <submittedName>
        <fullName evidence="3">Putative membrane protein</fullName>
    </submittedName>
</protein>
<evidence type="ECO:0000259" key="2">
    <source>
        <dbReference type="Pfam" id="PF26604"/>
    </source>
</evidence>
<accession>A0A7X0MFE0</accession>
<evidence type="ECO:0000313" key="4">
    <source>
        <dbReference type="Proteomes" id="UP000565576"/>
    </source>
</evidence>
<dbReference type="InterPro" id="IPR058058">
    <property type="entry name" value="CBU_0592-like"/>
</dbReference>
<gene>
    <name evidence="3" type="ORF">GGD46_004237</name>
</gene>
<keyword evidence="1" id="KW-1133">Transmembrane helix</keyword>
<evidence type="ECO:0000313" key="3">
    <source>
        <dbReference type="EMBL" id="MBB6486938.1"/>
    </source>
</evidence>
<feature type="transmembrane region" description="Helical" evidence="1">
    <location>
        <begin position="69"/>
        <end position="87"/>
    </location>
</feature>
<reference evidence="3 4" key="1">
    <citation type="submission" date="2020-08" db="EMBL/GenBank/DDBJ databases">
        <title>Genomic Encyclopedia of Type Strains, Phase IV (KMG-V): Genome sequencing to study the core and pangenomes of soil and plant-associated prokaryotes.</title>
        <authorList>
            <person name="Whitman W."/>
        </authorList>
    </citation>
    <scope>NUCLEOTIDE SEQUENCE [LARGE SCALE GENOMIC DNA]</scope>
    <source>
        <strain evidence="3 4">SEMIA 4060</strain>
    </source>
</reference>
<sequence>MAFAGTGLKERRKRDGRRRISQEKHNLPFWIWIILEFEMSMPDIVGLLGAAFYLTAYALLQLRILTVDDFLVTVLNVAGGVALIYSLMWNFNLGSLISQVAWLIITVVGYARFRMISRRRAAQ</sequence>
<comment type="caution">
    <text evidence="3">The sequence shown here is derived from an EMBL/GenBank/DDBJ whole genome shotgun (WGS) entry which is preliminary data.</text>
</comment>
<dbReference type="Pfam" id="PF26604">
    <property type="entry name" value="CBU_0592"/>
    <property type="match status" value="1"/>
</dbReference>
<keyword evidence="1" id="KW-0812">Transmembrane</keyword>
<evidence type="ECO:0000256" key="1">
    <source>
        <dbReference type="SAM" id="Phobius"/>
    </source>
</evidence>
<feature type="transmembrane region" description="Helical" evidence="1">
    <location>
        <begin position="93"/>
        <end position="113"/>
    </location>
</feature>
<name>A0A7X0MFE0_9HYPH</name>
<dbReference type="NCBIfam" id="NF047864">
    <property type="entry name" value="CBU_0592_membra"/>
    <property type="match status" value="1"/>
</dbReference>
<dbReference type="Proteomes" id="UP000565576">
    <property type="component" value="Unassembled WGS sequence"/>
</dbReference>
<dbReference type="AlphaFoldDB" id="A0A7X0MFE0"/>
<organism evidence="3 4">
    <name type="scientific">Rhizobium lusitanum</name>
    <dbReference type="NCBI Taxonomy" id="293958"/>
    <lineage>
        <taxon>Bacteria</taxon>
        <taxon>Pseudomonadati</taxon>
        <taxon>Pseudomonadota</taxon>
        <taxon>Alphaproteobacteria</taxon>
        <taxon>Hyphomicrobiales</taxon>
        <taxon>Rhizobiaceae</taxon>
        <taxon>Rhizobium/Agrobacterium group</taxon>
        <taxon>Rhizobium</taxon>
    </lineage>
</organism>
<feature type="domain" description="CBU-0592-like" evidence="2">
    <location>
        <begin position="43"/>
        <end position="113"/>
    </location>
</feature>
<dbReference type="EMBL" id="JACHBG010000010">
    <property type="protein sequence ID" value="MBB6486938.1"/>
    <property type="molecule type" value="Genomic_DNA"/>
</dbReference>